<evidence type="ECO:0000259" key="3">
    <source>
        <dbReference type="Pfam" id="PF13359"/>
    </source>
</evidence>
<evidence type="ECO:0000256" key="2">
    <source>
        <dbReference type="ARBA" id="ARBA00022723"/>
    </source>
</evidence>
<gene>
    <name evidence="4" type="ORF">PHMEG_0001919</name>
</gene>
<organism evidence="4 5">
    <name type="scientific">Phytophthora megakarya</name>
    <dbReference type="NCBI Taxonomy" id="4795"/>
    <lineage>
        <taxon>Eukaryota</taxon>
        <taxon>Sar</taxon>
        <taxon>Stramenopiles</taxon>
        <taxon>Oomycota</taxon>
        <taxon>Peronosporomycetes</taxon>
        <taxon>Peronosporales</taxon>
        <taxon>Peronosporaceae</taxon>
        <taxon>Phytophthora</taxon>
    </lineage>
</organism>
<comment type="cofactor">
    <cofactor evidence="1">
        <name>a divalent metal cation</name>
        <dbReference type="ChEBI" id="CHEBI:60240"/>
    </cofactor>
</comment>
<name>A0A225WZI6_9STRA</name>
<dbReference type="GO" id="GO:0046872">
    <property type="term" value="F:metal ion binding"/>
    <property type="evidence" value="ECO:0007669"/>
    <property type="project" value="UniProtKB-KW"/>
</dbReference>
<dbReference type="Pfam" id="PF13359">
    <property type="entry name" value="DDE_Tnp_4"/>
    <property type="match status" value="1"/>
</dbReference>
<feature type="domain" description="DDE Tnp4" evidence="3">
    <location>
        <begin position="11"/>
        <end position="102"/>
    </location>
</feature>
<dbReference type="STRING" id="4795.A0A225WZI6"/>
<evidence type="ECO:0000313" key="4">
    <source>
        <dbReference type="EMBL" id="OWZ23255.1"/>
    </source>
</evidence>
<dbReference type="InterPro" id="IPR027806">
    <property type="entry name" value="HARBI1_dom"/>
</dbReference>
<reference evidence="5" key="1">
    <citation type="submission" date="2017-03" db="EMBL/GenBank/DDBJ databases">
        <title>Phytopthora megakarya and P. palmivora, two closely related causual agents of cacao black pod achieved similar genome size and gene model numbers by different mechanisms.</title>
        <authorList>
            <person name="Ali S."/>
            <person name="Shao J."/>
            <person name="Larry D.J."/>
            <person name="Kronmiller B."/>
            <person name="Shen D."/>
            <person name="Strem M.D."/>
            <person name="Melnick R.L."/>
            <person name="Guiltinan M.J."/>
            <person name="Tyler B.M."/>
            <person name="Meinhardt L.W."/>
            <person name="Bailey B.A."/>
        </authorList>
    </citation>
    <scope>NUCLEOTIDE SEQUENCE [LARGE SCALE GENOMIC DNA]</scope>
    <source>
        <strain evidence="5">zdho120</strain>
    </source>
</reference>
<dbReference type="Proteomes" id="UP000198211">
    <property type="component" value="Unassembled WGS sequence"/>
</dbReference>
<keyword evidence="2" id="KW-0479">Metal-binding</keyword>
<protein>
    <recommendedName>
        <fullName evidence="3">DDE Tnp4 domain-containing protein</fullName>
    </recommendedName>
</protein>
<dbReference type="AlphaFoldDB" id="A0A225WZI6"/>
<evidence type="ECO:0000313" key="5">
    <source>
        <dbReference type="Proteomes" id="UP000198211"/>
    </source>
</evidence>
<accession>A0A225WZI6</accession>
<evidence type="ECO:0000256" key="1">
    <source>
        <dbReference type="ARBA" id="ARBA00001968"/>
    </source>
</evidence>
<keyword evidence="5" id="KW-1185">Reference proteome</keyword>
<sequence>MTLSNDEFKHRFFTSGEYLLDDSAYPADLTYNTVVPTYKSNMKGTDIEDFNTCIAHARVVNEHTIGVLKNRFGSLKELQTQLNQEQSMICILDWITACILLHSLLMEFNDERSDSEVS</sequence>
<proteinExistence type="predicted"/>
<dbReference type="EMBL" id="NBNE01000076">
    <property type="protein sequence ID" value="OWZ23255.1"/>
    <property type="molecule type" value="Genomic_DNA"/>
</dbReference>
<comment type="caution">
    <text evidence="4">The sequence shown here is derived from an EMBL/GenBank/DDBJ whole genome shotgun (WGS) entry which is preliminary data.</text>
</comment>
<dbReference type="OrthoDB" id="128852at2759"/>